<feature type="compositionally biased region" description="Polar residues" evidence="2">
    <location>
        <begin position="388"/>
        <end position="399"/>
    </location>
</feature>
<evidence type="ECO:0000313" key="3">
    <source>
        <dbReference type="EMBL" id="CAF0972026.1"/>
    </source>
</evidence>
<feature type="compositionally biased region" description="Basic and acidic residues" evidence="2">
    <location>
        <begin position="34"/>
        <end position="50"/>
    </location>
</feature>
<sequence length="735" mass="84239">MTDNMQRSSSRTIYNSDAIDCIVNTNDLALEHDTMNQEFEQKRASSDSRRHQPSKRINGHSTDRSSRHSPPLVTHKRPSSPSTNSLSTSRSQHNYYVSQKYQEVSRSPSPTSRHHRSSRVAASVKRPHSDSRSPHERRPTTHRTYPTSSRKRTNDIDEFQSTPSVRKQAGSTKTHRKQELGDLSIVSEDELTKPHDNQSNNSTTNELSSSTTNKLHSTPSVPILQPTSNESLLEMSTIPQDCEISLFAKSALSITNTSSILTTPIIPGNDFVQIIDLMSRYKMMQAIPSTNKEIEVCSKEIFVLIQKQIELQKKELDYREREMKLRERELIEREKCFNEKLNTSKNLISNTNEPIVTFKPTIIEEKSSQQEFKITIDQNTKNVMQEKTVEQSIPTTVDTSKIDLGNKNTSNQSSSSSIRKNHGKSRFSQIIDEPSSSTLQKQPIIDPYSDIDIDNQSCSSINSTNSLKKVLSNILASSESTKSIMDGDLKVTSTNSCRKVEIQSDNIHPTITISKEPPQDLRLTLSKNRTKHQNNDDNNTHDQVINRDEQIVTMSAINEDKQQSHDYPQQRSVTSASIGTIIDESNDKRDDHRHHHHHQQQRSNSSRQQQYPGDNYSASTNERSYYNRSTSQQSAKNEANQKRHETDDLRTHIYEQKYPKPPQNVQLKSQIETYEKDSIRLPTKMLPFKIMRNSSRDVDDVQRKNDALTQKVHTQEEEFRLQNETMMHELNEVNK</sequence>
<dbReference type="OrthoDB" id="10034784at2759"/>
<feature type="compositionally biased region" description="Polar residues" evidence="2">
    <location>
        <begin position="214"/>
        <end position="224"/>
    </location>
</feature>
<dbReference type="AlphaFoldDB" id="A0A814EJJ9"/>
<name>A0A814EJJ9_9BILA</name>
<feature type="region of interest" description="Disordered" evidence="2">
    <location>
        <begin position="388"/>
        <end position="442"/>
    </location>
</feature>
<dbReference type="Proteomes" id="UP000663881">
    <property type="component" value="Unassembled WGS sequence"/>
</dbReference>
<feature type="region of interest" description="Disordered" evidence="2">
    <location>
        <begin position="586"/>
        <end position="646"/>
    </location>
</feature>
<evidence type="ECO:0000313" key="5">
    <source>
        <dbReference type="Proteomes" id="UP000663891"/>
    </source>
</evidence>
<evidence type="ECO:0000313" key="4">
    <source>
        <dbReference type="EMBL" id="CAF3724035.1"/>
    </source>
</evidence>
<feature type="compositionally biased region" description="Basic residues" evidence="2">
    <location>
        <begin position="591"/>
        <end position="600"/>
    </location>
</feature>
<dbReference type="EMBL" id="CAJOAY010000728">
    <property type="protein sequence ID" value="CAF3724035.1"/>
    <property type="molecule type" value="Genomic_DNA"/>
</dbReference>
<accession>A0A814EJJ9</accession>
<proteinExistence type="predicted"/>
<feature type="region of interest" description="Disordered" evidence="2">
    <location>
        <begin position="34"/>
        <end position="224"/>
    </location>
</feature>
<feature type="compositionally biased region" description="Basic and acidic residues" evidence="2">
    <location>
        <begin position="127"/>
        <end position="139"/>
    </location>
</feature>
<feature type="compositionally biased region" description="Low complexity" evidence="2">
    <location>
        <begin position="601"/>
        <end position="610"/>
    </location>
</feature>
<evidence type="ECO:0000256" key="2">
    <source>
        <dbReference type="SAM" id="MobiDB-lite"/>
    </source>
</evidence>
<dbReference type="EMBL" id="CAJNON010000105">
    <property type="protein sequence ID" value="CAF0972026.1"/>
    <property type="molecule type" value="Genomic_DNA"/>
</dbReference>
<gene>
    <name evidence="4" type="ORF">OKA104_LOCUS14044</name>
    <name evidence="3" type="ORF">VCS650_LOCUS13188</name>
</gene>
<feature type="coiled-coil region" evidence="1">
    <location>
        <begin position="691"/>
        <end position="718"/>
    </location>
</feature>
<organism evidence="3 5">
    <name type="scientific">Adineta steineri</name>
    <dbReference type="NCBI Taxonomy" id="433720"/>
    <lineage>
        <taxon>Eukaryota</taxon>
        <taxon>Metazoa</taxon>
        <taxon>Spiralia</taxon>
        <taxon>Gnathifera</taxon>
        <taxon>Rotifera</taxon>
        <taxon>Eurotatoria</taxon>
        <taxon>Bdelloidea</taxon>
        <taxon>Adinetida</taxon>
        <taxon>Adinetidae</taxon>
        <taxon>Adineta</taxon>
    </lineage>
</organism>
<feature type="compositionally biased region" description="Low complexity" evidence="2">
    <location>
        <begin position="79"/>
        <end position="91"/>
    </location>
</feature>
<dbReference type="Proteomes" id="UP000663891">
    <property type="component" value="Unassembled WGS sequence"/>
</dbReference>
<feature type="compositionally biased region" description="Polar residues" evidence="2">
    <location>
        <begin position="159"/>
        <end position="172"/>
    </location>
</feature>
<comment type="caution">
    <text evidence="3">The sequence shown here is derived from an EMBL/GenBank/DDBJ whole genome shotgun (WGS) entry which is preliminary data.</text>
</comment>
<feature type="compositionally biased region" description="Polar residues" evidence="2">
    <location>
        <begin position="616"/>
        <end position="638"/>
    </location>
</feature>
<reference evidence="3" key="1">
    <citation type="submission" date="2021-02" db="EMBL/GenBank/DDBJ databases">
        <authorList>
            <person name="Nowell W R."/>
        </authorList>
    </citation>
    <scope>NUCLEOTIDE SEQUENCE</scope>
</reference>
<protein>
    <submittedName>
        <fullName evidence="3">Uncharacterized protein</fullName>
    </submittedName>
</protein>
<keyword evidence="1" id="KW-0175">Coiled coil</keyword>
<feature type="compositionally biased region" description="Low complexity" evidence="2">
    <location>
        <begin position="197"/>
        <end position="213"/>
    </location>
</feature>
<feature type="compositionally biased region" description="Polar residues" evidence="2">
    <location>
        <begin position="92"/>
        <end position="104"/>
    </location>
</feature>
<evidence type="ECO:0000256" key="1">
    <source>
        <dbReference type="SAM" id="Coils"/>
    </source>
</evidence>